<dbReference type="Gene3D" id="3.10.20.90">
    <property type="entry name" value="Phosphatidylinositol 3-kinase Catalytic Subunit, Chain A, domain 1"/>
    <property type="match status" value="1"/>
</dbReference>
<dbReference type="InterPro" id="IPR000938">
    <property type="entry name" value="CAP-Gly_domain"/>
</dbReference>
<dbReference type="InterPro" id="IPR036859">
    <property type="entry name" value="CAP-Gly_dom_sf"/>
</dbReference>
<feature type="non-terminal residue" evidence="3">
    <location>
        <position position="179"/>
    </location>
</feature>
<dbReference type="Pfam" id="PF01302">
    <property type="entry name" value="CAP_GLY"/>
    <property type="match status" value="1"/>
</dbReference>
<organism evidence="3">
    <name type="scientific">Trepomonas sp. PC1</name>
    <dbReference type="NCBI Taxonomy" id="1076344"/>
    <lineage>
        <taxon>Eukaryota</taxon>
        <taxon>Metamonada</taxon>
        <taxon>Diplomonadida</taxon>
        <taxon>Hexamitidae</taxon>
        <taxon>Hexamitinae</taxon>
        <taxon>Trepomonas</taxon>
    </lineage>
</organism>
<protein>
    <submittedName>
        <fullName evidence="3">Tubulin specific chaperone B</fullName>
    </submittedName>
</protein>
<sequence length="179" mass="20529">TNFIEIRFDPDSTIDDVKDKLYRMTGTPPEYQELVLVKASQNIILAPNRATLNDFNAETGDQISLTDRNPNAIFGSAFQQAKQTYKEKTISEEDYLKLTNSVYAQIQYKLNTDPEYKKYCDSIAEQRQKIKTEENLLKQKMQIGDRCQISGRRRGEVKFVGECEKGTGLYVGIQLDEPL</sequence>
<evidence type="ECO:0000259" key="2">
    <source>
        <dbReference type="PROSITE" id="PS50053"/>
    </source>
</evidence>
<evidence type="ECO:0000256" key="1">
    <source>
        <dbReference type="ARBA" id="ARBA00023186"/>
    </source>
</evidence>
<feature type="non-terminal residue" evidence="3">
    <location>
        <position position="1"/>
    </location>
</feature>
<dbReference type="Gene3D" id="2.30.30.190">
    <property type="entry name" value="CAP Gly-rich-like domain"/>
    <property type="match status" value="1"/>
</dbReference>
<name>A0A146KG45_9EUKA</name>
<accession>A0A146KG45</accession>
<reference evidence="3" key="1">
    <citation type="submission" date="2015-07" db="EMBL/GenBank/DDBJ databases">
        <title>Adaptation to a free-living lifestyle via gene acquisitions in the diplomonad Trepomonas sp. PC1.</title>
        <authorList>
            <person name="Xu F."/>
            <person name="Jerlstrom-Hultqvist J."/>
            <person name="Kolisko M."/>
            <person name="Simpson A.G.B."/>
            <person name="Roger A.J."/>
            <person name="Svard S.G."/>
            <person name="Andersson J.O."/>
        </authorList>
    </citation>
    <scope>NUCLEOTIDE SEQUENCE</scope>
    <source>
        <strain evidence="3">PC1</strain>
    </source>
</reference>
<dbReference type="PROSITE" id="PS50053">
    <property type="entry name" value="UBIQUITIN_2"/>
    <property type="match status" value="1"/>
</dbReference>
<dbReference type="EMBL" id="GDID01001468">
    <property type="protein sequence ID" value="JAP95138.1"/>
    <property type="molecule type" value="Transcribed_RNA"/>
</dbReference>
<evidence type="ECO:0000313" key="3">
    <source>
        <dbReference type="EMBL" id="JAP95138.1"/>
    </source>
</evidence>
<dbReference type="AlphaFoldDB" id="A0A146KG45"/>
<dbReference type="Pfam" id="PF14560">
    <property type="entry name" value="Ubiquitin_2"/>
    <property type="match status" value="1"/>
</dbReference>
<gene>
    <name evidence="3" type="ORF">TPC1_11966</name>
</gene>
<dbReference type="SUPFAM" id="SSF54236">
    <property type="entry name" value="Ubiquitin-like"/>
    <property type="match status" value="1"/>
</dbReference>
<proteinExistence type="predicted"/>
<dbReference type="InterPro" id="IPR029071">
    <property type="entry name" value="Ubiquitin-like_domsf"/>
</dbReference>
<feature type="domain" description="Ubiquitin-like" evidence="2">
    <location>
        <begin position="1"/>
        <end position="72"/>
    </location>
</feature>
<dbReference type="SUPFAM" id="SSF74924">
    <property type="entry name" value="Cap-Gly domain"/>
    <property type="match status" value="1"/>
</dbReference>
<keyword evidence="1" id="KW-0143">Chaperone</keyword>
<dbReference type="InterPro" id="IPR000626">
    <property type="entry name" value="Ubiquitin-like_dom"/>
</dbReference>